<reference evidence="3" key="4">
    <citation type="submission" date="2025-05" db="UniProtKB">
        <authorList>
            <consortium name="EnsemblFungi"/>
        </authorList>
    </citation>
    <scope>IDENTIFICATION</scope>
    <source>
        <strain evidence="3">isolate 1-1 / race 1 (BBBD)</strain>
    </source>
</reference>
<feature type="region of interest" description="Disordered" evidence="1">
    <location>
        <begin position="269"/>
        <end position="288"/>
    </location>
</feature>
<accession>A0A0C4EU59</accession>
<evidence type="ECO:0000313" key="4">
    <source>
        <dbReference type="Proteomes" id="UP000005240"/>
    </source>
</evidence>
<sequence>MSPQIPLSTRPKTKKPLIPWDRDGVNGGESSIEIVLEWLATGTNYERWRGDGERGRTKTRLCLEIVQLMNLRGITHRDTKGVRQKISDLQSSYNTARDFLKNTGEGIMENDEINGVRTVEGRQDSPEPNNDPPPTEPTRNTDDSASLASDESNLPEVSALMPAPRLSASTPAPQISASTPAVLAQKTKQIKRKSHVNRPTTQSSTRSSRHKRNNTEELYMRSIVSKRQADITRARAEASKIKIAYMKELREHGLSFEEIEAKAIIEFPQLADMDDGGEGSDDESNDSS</sequence>
<dbReference type="STRING" id="630390.A0A0C4EU59"/>
<dbReference type="PANTHER" id="PTHR33324">
    <property type="entry name" value="EXPRESSED PROTEIN"/>
    <property type="match status" value="1"/>
</dbReference>
<dbReference type="OrthoDB" id="168171at2759"/>
<keyword evidence="4" id="KW-1185">Reference proteome</keyword>
<proteinExistence type="predicted"/>
<evidence type="ECO:0000256" key="1">
    <source>
        <dbReference type="SAM" id="MobiDB-lite"/>
    </source>
</evidence>
<organism evidence="2">
    <name type="scientific">Puccinia triticina (isolate 1-1 / race 1 (BBBD))</name>
    <name type="common">Brown leaf rust fungus</name>
    <dbReference type="NCBI Taxonomy" id="630390"/>
    <lineage>
        <taxon>Eukaryota</taxon>
        <taxon>Fungi</taxon>
        <taxon>Dikarya</taxon>
        <taxon>Basidiomycota</taxon>
        <taxon>Pucciniomycotina</taxon>
        <taxon>Pucciniomycetes</taxon>
        <taxon>Pucciniales</taxon>
        <taxon>Pucciniaceae</taxon>
        <taxon>Puccinia</taxon>
    </lineage>
</organism>
<dbReference type="PANTHER" id="PTHR33324:SF2">
    <property type="entry name" value="MYB_SANT-LIKE DNA-BINDING DOMAIN-CONTAINING PROTEIN"/>
    <property type="match status" value="1"/>
</dbReference>
<evidence type="ECO:0000313" key="3">
    <source>
        <dbReference type="EnsemblFungi" id="PTTG_04338-t43_1-p1"/>
    </source>
</evidence>
<feature type="compositionally biased region" description="Acidic residues" evidence="1">
    <location>
        <begin position="272"/>
        <end position="288"/>
    </location>
</feature>
<dbReference type="EMBL" id="ADAS02000250">
    <property type="protein sequence ID" value="OAV87926.1"/>
    <property type="molecule type" value="Genomic_DNA"/>
</dbReference>
<feature type="compositionally biased region" description="Polar residues" evidence="1">
    <location>
        <begin position="167"/>
        <end position="179"/>
    </location>
</feature>
<feature type="region of interest" description="Disordered" evidence="1">
    <location>
        <begin position="1"/>
        <end position="23"/>
    </location>
</feature>
<protein>
    <submittedName>
        <fullName evidence="2 3">Uncharacterized protein</fullName>
    </submittedName>
</protein>
<dbReference type="Proteomes" id="UP000005240">
    <property type="component" value="Unassembled WGS sequence"/>
</dbReference>
<evidence type="ECO:0000313" key="2">
    <source>
        <dbReference type="EMBL" id="OAV87926.1"/>
    </source>
</evidence>
<gene>
    <name evidence="2" type="ORF">PTTG_04338</name>
</gene>
<feature type="region of interest" description="Disordered" evidence="1">
    <location>
        <begin position="166"/>
        <end position="212"/>
    </location>
</feature>
<reference evidence="3 4" key="3">
    <citation type="journal article" date="2017" name="G3 (Bethesda)">
        <title>Comparative analysis highlights variable genome content of wheat rusts and divergence of the mating loci.</title>
        <authorList>
            <person name="Cuomo C.A."/>
            <person name="Bakkeren G."/>
            <person name="Khalil H.B."/>
            <person name="Panwar V."/>
            <person name="Joly D."/>
            <person name="Linning R."/>
            <person name="Sakthikumar S."/>
            <person name="Song X."/>
            <person name="Adiconis X."/>
            <person name="Fan L."/>
            <person name="Goldberg J.M."/>
            <person name="Levin J.Z."/>
            <person name="Young S."/>
            <person name="Zeng Q."/>
            <person name="Anikster Y."/>
            <person name="Bruce M."/>
            <person name="Wang M."/>
            <person name="Yin C."/>
            <person name="McCallum B."/>
            <person name="Szabo L.J."/>
            <person name="Hulbert S."/>
            <person name="Chen X."/>
            <person name="Fellers J.P."/>
        </authorList>
    </citation>
    <scope>NUCLEOTIDE SEQUENCE</scope>
    <source>
        <strain evidence="4">Isolate 1-1 / race 1 (BBBD)</strain>
        <strain evidence="3">isolate 1-1 / race 1 (BBBD)</strain>
    </source>
</reference>
<reference evidence="2" key="2">
    <citation type="submission" date="2016-05" db="EMBL/GenBank/DDBJ databases">
        <title>Comparative analysis highlights variable genome content of wheat rusts and divergence of the mating loci.</title>
        <authorList>
            <person name="Cuomo C.A."/>
            <person name="Bakkeren G."/>
            <person name="Szabo L."/>
            <person name="Khalil H."/>
            <person name="Joly D."/>
            <person name="Goldberg J."/>
            <person name="Young S."/>
            <person name="Zeng Q."/>
            <person name="Fellers J."/>
        </authorList>
    </citation>
    <scope>NUCLEOTIDE SEQUENCE [LARGE SCALE GENOMIC DNA]</scope>
    <source>
        <strain evidence="2">1-1 BBBD Race 1</strain>
    </source>
</reference>
<dbReference type="VEuPathDB" id="FungiDB:PTTG_04338"/>
<reference evidence="2" key="1">
    <citation type="submission" date="2009-11" db="EMBL/GenBank/DDBJ databases">
        <authorList>
            <consortium name="The Broad Institute Genome Sequencing Platform"/>
            <person name="Ward D."/>
            <person name="Feldgarden M."/>
            <person name="Earl A."/>
            <person name="Young S.K."/>
            <person name="Zeng Q."/>
            <person name="Koehrsen M."/>
            <person name="Alvarado L."/>
            <person name="Berlin A."/>
            <person name="Bochicchio J."/>
            <person name="Borenstein D."/>
            <person name="Chapman S.B."/>
            <person name="Chen Z."/>
            <person name="Engels R."/>
            <person name="Freedman E."/>
            <person name="Gellesch M."/>
            <person name="Goldberg J."/>
            <person name="Griggs A."/>
            <person name="Gujja S."/>
            <person name="Heilman E."/>
            <person name="Heiman D."/>
            <person name="Hepburn T."/>
            <person name="Howarth C."/>
            <person name="Jen D."/>
            <person name="Larson L."/>
            <person name="Lewis B."/>
            <person name="Mehta T."/>
            <person name="Park D."/>
            <person name="Pearson M."/>
            <person name="Roberts A."/>
            <person name="Saif S."/>
            <person name="Shea T."/>
            <person name="Shenoy N."/>
            <person name="Sisk P."/>
            <person name="Stolte C."/>
            <person name="Sykes S."/>
            <person name="Thomson T."/>
            <person name="Walk T."/>
            <person name="White J."/>
            <person name="Yandava C."/>
            <person name="Izard J."/>
            <person name="Baranova O.V."/>
            <person name="Blanton J.M."/>
            <person name="Tanner A.C."/>
            <person name="Dewhirst F.E."/>
            <person name="Haas B."/>
            <person name="Nusbaum C."/>
            <person name="Birren B."/>
        </authorList>
    </citation>
    <scope>NUCLEOTIDE SEQUENCE [LARGE SCALE GENOMIC DNA]</scope>
    <source>
        <strain evidence="2">1-1 BBBD Race 1</strain>
    </source>
</reference>
<dbReference type="EnsemblFungi" id="PTTG_04338-t43_1">
    <property type="protein sequence ID" value="PTTG_04338-t43_1-p1"/>
    <property type="gene ID" value="PTTG_04338"/>
</dbReference>
<name>A0A0C4EU59_PUCT1</name>
<dbReference type="AlphaFoldDB" id="A0A0C4EU59"/>
<feature type="region of interest" description="Disordered" evidence="1">
    <location>
        <begin position="118"/>
        <end position="152"/>
    </location>
</feature>